<dbReference type="SUPFAM" id="SSF48726">
    <property type="entry name" value="Immunoglobulin"/>
    <property type="match status" value="1"/>
</dbReference>
<organismHost>
    <name type="scientific">Homo sapiens</name>
    <name type="common">Human</name>
    <dbReference type="NCBI Taxonomy" id="9606"/>
</organismHost>
<evidence type="ECO:0000313" key="3">
    <source>
        <dbReference type="Proteomes" id="UP000113744"/>
    </source>
</evidence>
<dbReference type="Gene3D" id="2.60.40.10">
    <property type="entry name" value="Immunoglobulins"/>
    <property type="match status" value="1"/>
</dbReference>
<dbReference type="InterPro" id="IPR036179">
    <property type="entry name" value="Ig-like_dom_sf"/>
</dbReference>
<accession>A0A0G2TJ71</accession>
<proteinExistence type="predicted"/>
<reference evidence="2 3" key="1">
    <citation type="journal article" date="2015" name="J. Virol.">
        <title>High-throughput analysis of human cytomegalovirus genome diversity highlights the widespread occurrence of gene-disrupting mutations and pervasive recombination.</title>
        <authorList>
            <person name="Sijmons S."/>
            <person name="Thys K."/>
            <person name="Mbong Ngwese M."/>
            <person name="Van Damme E."/>
            <person name="Dvorak J."/>
            <person name="Van Loock M."/>
            <person name="Li G."/>
            <person name="Tachezy R."/>
            <person name="Busson L."/>
            <person name="Aerssens J."/>
            <person name="Van Ranst M."/>
            <person name="Maes P."/>
        </authorList>
    </citation>
    <scope>NUCLEOTIDE SEQUENCE [LARGE SCALE GENOMIC DNA]</scope>
    <source>
        <strain evidence="2">BE/5/2010</strain>
    </source>
</reference>
<name>A0A0G2TJ71_HCMV</name>
<evidence type="ECO:0000313" key="2">
    <source>
        <dbReference type="EMBL" id="AKI12577.1"/>
    </source>
</evidence>
<dbReference type="InterPro" id="IPR013783">
    <property type="entry name" value="Ig-like_fold"/>
</dbReference>
<dbReference type="EMBL" id="KP745663">
    <property type="protein sequence ID" value="AKI12577.1"/>
    <property type="molecule type" value="Genomic_DNA"/>
</dbReference>
<evidence type="ECO:0000256" key="1">
    <source>
        <dbReference type="SAM" id="Phobius"/>
    </source>
</evidence>
<organism evidence="2 3">
    <name type="scientific">Human cytomegalovirus</name>
    <name type="common">HHV-5</name>
    <name type="synonym">Human herpesvirus 5</name>
    <dbReference type="NCBI Taxonomy" id="10359"/>
    <lineage>
        <taxon>Viruses</taxon>
        <taxon>Duplodnaviria</taxon>
        <taxon>Heunggongvirae</taxon>
        <taxon>Peploviricota</taxon>
        <taxon>Herviviricetes</taxon>
        <taxon>Herpesvirales</taxon>
        <taxon>Orthoherpesviridae</taxon>
        <taxon>Betaherpesvirinae</taxon>
        <taxon>Cytomegalovirus</taxon>
        <taxon>Cytomegalovirus humanbeta5</taxon>
    </lineage>
</organism>
<gene>
    <name evidence="2" type="primary">UL1</name>
</gene>
<feature type="transmembrane region" description="Helical" evidence="1">
    <location>
        <begin position="176"/>
        <end position="195"/>
    </location>
</feature>
<feature type="transmembrane region" description="Helical" evidence="1">
    <location>
        <begin position="9"/>
        <end position="31"/>
    </location>
</feature>
<keyword evidence="1" id="KW-1133">Transmembrane helix</keyword>
<sequence>MSVQCNTKLLLLIALIPIAIILTGTLVPVILHEQKKAFYWRLFLQSQQSQHIDAPITVIQGDTVYLNASNNPCNYSSFWYHGNCELCGWNGHLHNFTEYHTNTSCSPKFICINETKGLQLHNVTLNDSGTYTEDVYECDLLCNITNCTYTINSTKYIITVLSPHHSKHTNSHVSTHVGWTVAVVTIIIICVRIYFNIPTTLRHKLQTRNNVNRIT</sequence>
<dbReference type="Proteomes" id="UP000113744">
    <property type="component" value="Segment"/>
</dbReference>
<keyword evidence="1" id="KW-0812">Transmembrane</keyword>
<protein>
    <submittedName>
        <fullName evidence="2">Membrane protein UL1</fullName>
    </submittedName>
</protein>
<keyword evidence="1" id="KW-0472">Membrane</keyword>